<name>A0A5J4R0S7_9ZZZZ</name>
<dbReference type="InterPro" id="IPR023393">
    <property type="entry name" value="START-like_dom_sf"/>
</dbReference>
<dbReference type="AlphaFoldDB" id="A0A5J4R0S7"/>
<comment type="caution">
    <text evidence="2">The sequence shown here is derived from an EMBL/GenBank/DDBJ whole genome shotgun (WGS) entry which is preliminary data.</text>
</comment>
<dbReference type="Pfam" id="PF19569">
    <property type="entry name" value="START_2"/>
    <property type="match status" value="1"/>
</dbReference>
<feature type="domain" description="START-like" evidence="1">
    <location>
        <begin position="21"/>
        <end position="144"/>
    </location>
</feature>
<dbReference type="EMBL" id="SNRY01002038">
    <property type="protein sequence ID" value="KAA6327165.1"/>
    <property type="molecule type" value="Genomic_DNA"/>
</dbReference>
<evidence type="ECO:0000313" key="2">
    <source>
        <dbReference type="EMBL" id="KAA6327165.1"/>
    </source>
</evidence>
<accession>A0A5J4R0S7</accession>
<evidence type="ECO:0000259" key="1">
    <source>
        <dbReference type="Pfam" id="PF19569"/>
    </source>
</evidence>
<reference evidence="2" key="1">
    <citation type="submission" date="2019-03" db="EMBL/GenBank/DDBJ databases">
        <title>Single cell metagenomics reveals metabolic interactions within the superorganism composed of flagellate Streblomastix strix and complex community of Bacteroidetes bacteria on its surface.</title>
        <authorList>
            <person name="Treitli S.C."/>
            <person name="Kolisko M."/>
            <person name="Husnik F."/>
            <person name="Keeling P."/>
            <person name="Hampl V."/>
        </authorList>
    </citation>
    <scope>NUCLEOTIDE SEQUENCE</scope>
    <source>
        <strain evidence="2">STM</strain>
    </source>
</reference>
<protein>
    <recommendedName>
        <fullName evidence="1">START-like domain-containing protein</fullName>
    </recommendedName>
</protein>
<dbReference type="InterPro" id="IPR045736">
    <property type="entry name" value="START_2"/>
</dbReference>
<gene>
    <name evidence="2" type="ORF">EZS27_023824</name>
</gene>
<organism evidence="2">
    <name type="scientific">termite gut metagenome</name>
    <dbReference type="NCBI Taxonomy" id="433724"/>
    <lineage>
        <taxon>unclassified sequences</taxon>
        <taxon>metagenomes</taxon>
        <taxon>organismal metagenomes</taxon>
    </lineage>
</organism>
<dbReference type="SUPFAM" id="SSF55961">
    <property type="entry name" value="Bet v1-like"/>
    <property type="match status" value="1"/>
</dbReference>
<sequence length="147" mass="17267">MHNRKKISILSHITEGKKSMNKEKLHLEYTLNATSKNIIWSSISTPAGLEEWFADKVISDGKTVTFYWGKTEKREAEIVAIRACSFIRFCWLDIGDEREYFELKMTNNELTGDYMLEVIDFVSPDEIEDQKELWNSEVEKLRRAYGF</sequence>
<dbReference type="Gene3D" id="3.30.530.20">
    <property type="match status" value="1"/>
</dbReference>
<proteinExistence type="predicted"/>